<proteinExistence type="predicted"/>
<name>A0A6P5GP17_ANACO</name>
<keyword evidence="3" id="KW-1185">Reference proteome</keyword>
<protein>
    <submittedName>
        <fullName evidence="4">Uncharacterized protein At5g19025-like</fullName>
    </submittedName>
</protein>
<dbReference type="PANTHER" id="PTHR47479">
    <property type="entry name" value="OS05G0393200 PROTEIN"/>
    <property type="match status" value="1"/>
</dbReference>
<dbReference type="OrthoDB" id="1925408at2759"/>
<sequence length="238" mass="24693">MSSSSSSSRILPPKRPQNPNPNPNSIPSCVCNHTPSAPLDLLILLLVLSSLAFLLASSLAHIARALSPFLSPLAAAARAAPLPHLAAASALLLLLPAAAAAALACAGAGACRRRRRCRNPRCLGLKKALEFDVQLQTEESLRSGGGGGGGGGGGDSASAAVWREIDALPWKGGQGGSNPDYECLRAELRKVAPPNGRAVLLFRARCGCPVTKLEAWGTKRGRRRKKGMSNLALEGGER</sequence>
<keyword evidence="2" id="KW-1133">Transmembrane helix</keyword>
<feature type="region of interest" description="Disordered" evidence="1">
    <location>
        <begin position="219"/>
        <end position="238"/>
    </location>
</feature>
<feature type="transmembrane region" description="Helical" evidence="2">
    <location>
        <begin position="41"/>
        <end position="66"/>
    </location>
</feature>
<gene>
    <name evidence="4" type="primary">LOC109723748</name>
</gene>
<evidence type="ECO:0000313" key="3">
    <source>
        <dbReference type="Proteomes" id="UP000515123"/>
    </source>
</evidence>
<reference evidence="4" key="2">
    <citation type="submission" date="2025-08" db="UniProtKB">
        <authorList>
            <consortium name="RefSeq"/>
        </authorList>
    </citation>
    <scope>IDENTIFICATION</scope>
    <source>
        <tissue evidence="4">Leaf</tissue>
    </source>
</reference>
<evidence type="ECO:0000313" key="4">
    <source>
        <dbReference type="RefSeq" id="XP_020107813.1"/>
    </source>
</evidence>
<evidence type="ECO:0000256" key="1">
    <source>
        <dbReference type="SAM" id="MobiDB-lite"/>
    </source>
</evidence>
<feature type="region of interest" description="Disordered" evidence="1">
    <location>
        <begin position="1"/>
        <end position="27"/>
    </location>
</feature>
<accession>A0A6P5GP17</accession>
<feature type="compositionally biased region" description="Pro residues" evidence="1">
    <location>
        <begin position="13"/>
        <end position="24"/>
    </location>
</feature>
<keyword evidence="2" id="KW-0812">Transmembrane</keyword>
<dbReference type="Proteomes" id="UP000515123">
    <property type="component" value="Linkage group 18"/>
</dbReference>
<dbReference type="GeneID" id="109723748"/>
<organism evidence="3 4">
    <name type="scientific">Ananas comosus</name>
    <name type="common">Pineapple</name>
    <name type="synonym">Ananas ananas</name>
    <dbReference type="NCBI Taxonomy" id="4615"/>
    <lineage>
        <taxon>Eukaryota</taxon>
        <taxon>Viridiplantae</taxon>
        <taxon>Streptophyta</taxon>
        <taxon>Embryophyta</taxon>
        <taxon>Tracheophyta</taxon>
        <taxon>Spermatophyta</taxon>
        <taxon>Magnoliopsida</taxon>
        <taxon>Liliopsida</taxon>
        <taxon>Poales</taxon>
        <taxon>Bromeliaceae</taxon>
        <taxon>Bromelioideae</taxon>
        <taxon>Ananas</taxon>
    </lineage>
</organism>
<dbReference type="RefSeq" id="XP_020107813.1">
    <property type="nucleotide sequence ID" value="XM_020252224.1"/>
</dbReference>
<dbReference type="AlphaFoldDB" id="A0A6P5GP17"/>
<dbReference type="PANTHER" id="PTHR47479:SF2">
    <property type="entry name" value="OS05G0393200 PROTEIN"/>
    <property type="match status" value="1"/>
</dbReference>
<evidence type="ECO:0000256" key="2">
    <source>
        <dbReference type="SAM" id="Phobius"/>
    </source>
</evidence>
<feature type="transmembrane region" description="Helical" evidence="2">
    <location>
        <begin position="86"/>
        <end position="111"/>
    </location>
</feature>
<dbReference type="InterPro" id="IPR044196">
    <property type="entry name" value="At5g19025-like"/>
</dbReference>
<reference evidence="3" key="1">
    <citation type="journal article" date="2015" name="Nat. Genet.">
        <title>The pineapple genome and the evolution of CAM photosynthesis.</title>
        <authorList>
            <person name="Ming R."/>
            <person name="VanBuren R."/>
            <person name="Wai C.M."/>
            <person name="Tang H."/>
            <person name="Schatz M.C."/>
            <person name="Bowers J.E."/>
            <person name="Lyons E."/>
            <person name="Wang M.L."/>
            <person name="Chen J."/>
            <person name="Biggers E."/>
            <person name="Zhang J."/>
            <person name="Huang L."/>
            <person name="Zhang L."/>
            <person name="Miao W."/>
            <person name="Zhang J."/>
            <person name="Ye Z."/>
            <person name="Miao C."/>
            <person name="Lin Z."/>
            <person name="Wang H."/>
            <person name="Zhou H."/>
            <person name="Yim W.C."/>
            <person name="Priest H.D."/>
            <person name="Zheng C."/>
            <person name="Woodhouse M."/>
            <person name="Edger P.P."/>
            <person name="Guyot R."/>
            <person name="Guo H.B."/>
            <person name="Guo H."/>
            <person name="Zheng G."/>
            <person name="Singh R."/>
            <person name="Sharma A."/>
            <person name="Min X."/>
            <person name="Zheng Y."/>
            <person name="Lee H."/>
            <person name="Gurtowski J."/>
            <person name="Sedlazeck F.J."/>
            <person name="Harkess A."/>
            <person name="McKain M.R."/>
            <person name="Liao Z."/>
            <person name="Fang J."/>
            <person name="Liu J."/>
            <person name="Zhang X."/>
            <person name="Zhang Q."/>
            <person name="Hu W."/>
            <person name="Qin Y."/>
            <person name="Wang K."/>
            <person name="Chen L.Y."/>
            <person name="Shirley N."/>
            <person name="Lin Y.R."/>
            <person name="Liu L.Y."/>
            <person name="Hernandez A.G."/>
            <person name="Wright C.L."/>
            <person name="Bulone V."/>
            <person name="Tuskan G.A."/>
            <person name="Heath K."/>
            <person name="Zee F."/>
            <person name="Moore P.H."/>
            <person name="Sunkar R."/>
            <person name="Leebens-Mack J.H."/>
            <person name="Mockler T."/>
            <person name="Bennetzen J.L."/>
            <person name="Freeling M."/>
            <person name="Sankoff D."/>
            <person name="Paterson A.H."/>
            <person name="Zhu X."/>
            <person name="Yang X."/>
            <person name="Smith J.A."/>
            <person name="Cushman J.C."/>
            <person name="Paull R.E."/>
            <person name="Yu Q."/>
        </authorList>
    </citation>
    <scope>NUCLEOTIDE SEQUENCE [LARGE SCALE GENOMIC DNA]</scope>
    <source>
        <strain evidence="3">cv. F153</strain>
    </source>
</reference>
<keyword evidence="2" id="KW-0472">Membrane</keyword>